<accession>A0ACC0GUT8</accession>
<keyword evidence="2" id="KW-1185">Reference proteome</keyword>
<sequence>MLFASNPTYSLSVQQWRWLELLNGSMLLEKNLPSKVLHIVSIGWKPPWEDRFKLNIDGVSKASPNRAGRCGIIRDSLGRWVAGFMRNTGTTSALEAELWALRDGLMLTADLHLLKIHVEADA</sequence>
<comment type="caution">
    <text evidence="1">The sequence shown here is derived from an EMBL/GenBank/DDBJ whole genome shotgun (WGS) entry which is preliminary data.</text>
</comment>
<name>A0ACC0GUT8_9ERIC</name>
<reference evidence="1 2" key="1">
    <citation type="journal article" date="2022" name="Plant J.">
        <title>Chromosome-level genome of Camellia lanceoleosa provides a valuable resource for understanding genome evolution and self-incompatibility.</title>
        <authorList>
            <person name="Gong W."/>
            <person name="Xiao S."/>
            <person name="Wang L."/>
            <person name="Liao Z."/>
            <person name="Chang Y."/>
            <person name="Mo W."/>
            <person name="Hu G."/>
            <person name="Li W."/>
            <person name="Zhao G."/>
            <person name="Zhu H."/>
            <person name="Hu X."/>
            <person name="Ji K."/>
            <person name="Xiang X."/>
            <person name="Song Q."/>
            <person name="Yuan D."/>
            <person name="Jin S."/>
            <person name="Zhang L."/>
        </authorList>
    </citation>
    <scope>NUCLEOTIDE SEQUENCE [LARGE SCALE GENOMIC DNA]</scope>
    <source>
        <strain evidence="1">SQ_2022a</strain>
    </source>
</reference>
<proteinExistence type="predicted"/>
<protein>
    <submittedName>
        <fullName evidence="1">Ribonuclease H protein</fullName>
    </submittedName>
</protein>
<dbReference type="Proteomes" id="UP001060215">
    <property type="component" value="Chromosome 9"/>
</dbReference>
<dbReference type="EMBL" id="CM045766">
    <property type="protein sequence ID" value="KAI8004358.1"/>
    <property type="molecule type" value="Genomic_DNA"/>
</dbReference>
<organism evidence="1 2">
    <name type="scientific">Camellia lanceoleosa</name>
    <dbReference type="NCBI Taxonomy" id="1840588"/>
    <lineage>
        <taxon>Eukaryota</taxon>
        <taxon>Viridiplantae</taxon>
        <taxon>Streptophyta</taxon>
        <taxon>Embryophyta</taxon>
        <taxon>Tracheophyta</taxon>
        <taxon>Spermatophyta</taxon>
        <taxon>Magnoliopsida</taxon>
        <taxon>eudicotyledons</taxon>
        <taxon>Gunneridae</taxon>
        <taxon>Pentapetalae</taxon>
        <taxon>asterids</taxon>
        <taxon>Ericales</taxon>
        <taxon>Theaceae</taxon>
        <taxon>Camellia</taxon>
    </lineage>
</organism>
<evidence type="ECO:0000313" key="2">
    <source>
        <dbReference type="Proteomes" id="UP001060215"/>
    </source>
</evidence>
<evidence type="ECO:0000313" key="1">
    <source>
        <dbReference type="EMBL" id="KAI8004358.1"/>
    </source>
</evidence>
<gene>
    <name evidence="1" type="ORF">LOK49_LG08G02894</name>
</gene>